<comment type="caution">
    <text evidence="13">The sequence shown here is derived from an EMBL/GenBank/DDBJ whole genome shotgun (WGS) entry which is preliminary data.</text>
</comment>
<feature type="signal peptide" evidence="10">
    <location>
        <begin position="1"/>
        <end position="23"/>
    </location>
</feature>
<gene>
    <name evidence="13" type="ORF">JRQ81_004285</name>
</gene>
<evidence type="ECO:0000313" key="14">
    <source>
        <dbReference type="Proteomes" id="UP001142489"/>
    </source>
</evidence>
<dbReference type="PRINTS" id="PR00764">
    <property type="entry name" value="COMPLEMENTC9"/>
</dbReference>
<dbReference type="InterPro" id="IPR052784">
    <property type="entry name" value="Perforin-1_pore-forming"/>
</dbReference>
<dbReference type="GO" id="GO:0051607">
    <property type="term" value="P:defense response to virus"/>
    <property type="evidence" value="ECO:0007669"/>
    <property type="project" value="TreeGrafter"/>
</dbReference>
<dbReference type="PROSITE" id="PS00279">
    <property type="entry name" value="MACPF_1"/>
    <property type="match status" value="1"/>
</dbReference>
<dbReference type="GO" id="GO:0031640">
    <property type="term" value="P:killing of cells of another organism"/>
    <property type="evidence" value="ECO:0007669"/>
    <property type="project" value="UniProtKB-KW"/>
</dbReference>
<evidence type="ECO:0000256" key="5">
    <source>
        <dbReference type="ARBA" id="ARBA00022729"/>
    </source>
</evidence>
<dbReference type="GO" id="GO:0001913">
    <property type="term" value="P:T cell mediated cytotoxicity"/>
    <property type="evidence" value="ECO:0007669"/>
    <property type="project" value="TreeGrafter"/>
</dbReference>
<comment type="subcellular location">
    <subcellularLocation>
        <location evidence="1">Membrane</location>
    </subcellularLocation>
    <subcellularLocation>
        <location evidence="2">Secreted</location>
    </subcellularLocation>
</comment>
<keyword evidence="14" id="KW-1185">Reference proteome</keyword>
<evidence type="ECO:0000313" key="13">
    <source>
        <dbReference type="EMBL" id="KAJ7313023.1"/>
    </source>
</evidence>
<evidence type="ECO:0000256" key="7">
    <source>
        <dbReference type="ARBA" id="ARBA00023136"/>
    </source>
</evidence>
<dbReference type="GO" id="GO:0005579">
    <property type="term" value="C:membrane attack complex"/>
    <property type="evidence" value="ECO:0007669"/>
    <property type="project" value="InterPro"/>
</dbReference>
<keyword evidence="4" id="KW-0964">Secreted</keyword>
<feature type="chain" id="PRO_5040359073" description="Perforin-1-like" evidence="10">
    <location>
        <begin position="24"/>
        <end position="645"/>
    </location>
</feature>
<evidence type="ECO:0000256" key="10">
    <source>
        <dbReference type="SAM" id="SignalP"/>
    </source>
</evidence>
<name>A0A9Q0XFX0_9SAUR</name>
<keyword evidence="5 10" id="KW-0732">Signal</keyword>
<dbReference type="PANTHER" id="PTHR46096:SF3">
    <property type="entry name" value="PERFORIN-1"/>
    <property type="match status" value="1"/>
</dbReference>
<protein>
    <recommendedName>
        <fullName evidence="15">Perforin-1-like</fullName>
    </recommendedName>
</protein>
<keyword evidence="7" id="KW-0472">Membrane</keyword>
<reference evidence="13" key="1">
    <citation type="journal article" date="2023" name="DNA Res.">
        <title>Chromosome-level genome assembly of Phrynocephalus forsythii using third-generation DNA sequencing and Hi-C analysis.</title>
        <authorList>
            <person name="Qi Y."/>
            <person name="Zhao W."/>
            <person name="Zhao Y."/>
            <person name="Niu C."/>
            <person name="Cao S."/>
            <person name="Zhang Y."/>
        </authorList>
    </citation>
    <scope>NUCLEOTIDE SEQUENCE</scope>
    <source>
        <tissue evidence="13">Muscle</tissue>
    </source>
</reference>
<dbReference type="PANTHER" id="PTHR46096">
    <property type="entry name" value="PERFORIN-1"/>
    <property type="match status" value="1"/>
</dbReference>
<dbReference type="InterPro" id="IPR001862">
    <property type="entry name" value="MAC_perforin"/>
</dbReference>
<evidence type="ECO:0000256" key="1">
    <source>
        <dbReference type="ARBA" id="ARBA00004370"/>
    </source>
</evidence>
<keyword evidence="8" id="KW-1015">Disulfide bond</keyword>
<dbReference type="Gene3D" id="2.60.40.150">
    <property type="entry name" value="C2 domain"/>
    <property type="match status" value="1"/>
</dbReference>
<evidence type="ECO:0000259" key="12">
    <source>
        <dbReference type="PROSITE" id="PS51412"/>
    </source>
</evidence>
<keyword evidence="6" id="KW-0204">Cytolysis</keyword>
<evidence type="ECO:0000256" key="2">
    <source>
        <dbReference type="ARBA" id="ARBA00004613"/>
    </source>
</evidence>
<proteinExistence type="inferred from homology"/>
<dbReference type="InterPro" id="IPR020864">
    <property type="entry name" value="MACPF"/>
</dbReference>
<dbReference type="PROSITE" id="PS51412">
    <property type="entry name" value="MACPF_2"/>
    <property type="match status" value="1"/>
</dbReference>
<evidence type="ECO:0000256" key="4">
    <source>
        <dbReference type="ARBA" id="ARBA00022525"/>
    </source>
</evidence>
<feature type="domain" description="MACPF" evidence="12">
    <location>
        <begin position="30"/>
        <end position="377"/>
    </location>
</feature>
<dbReference type="OrthoDB" id="1366754at2759"/>
<evidence type="ECO:0000256" key="8">
    <source>
        <dbReference type="ARBA" id="ARBA00023157"/>
    </source>
</evidence>
<dbReference type="Proteomes" id="UP001142489">
    <property type="component" value="Unassembled WGS sequence"/>
</dbReference>
<evidence type="ECO:0008006" key="15">
    <source>
        <dbReference type="Google" id="ProtNLM"/>
    </source>
</evidence>
<dbReference type="Pfam" id="PF01823">
    <property type="entry name" value="MACPF"/>
    <property type="match status" value="1"/>
</dbReference>
<dbReference type="EMBL" id="JAPFRF010000012">
    <property type="protein sequence ID" value="KAJ7313023.1"/>
    <property type="molecule type" value="Genomic_DNA"/>
</dbReference>
<dbReference type="SUPFAM" id="SSF49562">
    <property type="entry name" value="C2 domain (Calcium/lipid-binding domain, CaLB)"/>
    <property type="match status" value="1"/>
</dbReference>
<accession>A0A9Q0XFX0</accession>
<sequence>MPRQHHFLASYLLFLFLLPPTAASHCHAFPRFVCRKHTTFVPGHSFIGEGVDITTLARKGAYVVDTSQWQGPNGTCTLCRNLLMDGQLQRLPLAGVDWRTHGDCHRQTSSSVEKSDISVAKAMAREVTNDWKLELGLPAEAADSLGFSKAHVAFAGSQSQMTIYAHEKSRQDRHVFLSQDVSCKYYRLRLLQSPSLLAHHFTRAVDRLPRKPSPEEYQHFINTYGTHYISHVQLGGRVRHLLAVRTCTMALEGFTASHLKECLDLEASVGHDWLFGSFSLSSKCQKFWRSHAQGDFYDADAGQRTEVVGGDKQVEMLFTTTREVPRLLEWMESAKVKPGLVSYSLLPLHTLLKQSDPKRDLLKRAIVEYINRRALRRDCPQKCPSWSLDESCACMCQADSIINHMCCARERGGAYLRFYIRSGSNLWGDHFTATDAYVKVFFQDQEKRTAIVRNDNNPQWSEILDFGAVTLTGSNSFTLELWDKDVWRDDLLQKCHGSLVAGRGTMRLLCHAPHGHIKFSYMLECGRTLAGPHCHDYMPLRLPTGKEDGQTEMGMVCEVRGGGTLEGFLLMEEVESGEGHVETTERVGSIKGETGPEQQEEDGTWLRAQEAQESRVFVFRNPVGPWKKAPSRGQGWGRSLEVMPA</sequence>
<dbReference type="Pfam" id="PF00168">
    <property type="entry name" value="C2"/>
    <property type="match status" value="1"/>
</dbReference>
<dbReference type="GO" id="GO:0001771">
    <property type="term" value="P:immunological synapse formation"/>
    <property type="evidence" value="ECO:0007669"/>
    <property type="project" value="TreeGrafter"/>
</dbReference>
<organism evidence="13 14">
    <name type="scientific">Phrynocephalus forsythii</name>
    <dbReference type="NCBI Taxonomy" id="171643"/>
    <lineage>
        <taxon>Eukaryota</taxon>
        <taxon>Metazoa</taxon>
        <taxon>Chordata</taxon>
        <taxon>Craniata</taxon>
        <taxon>Vertebrata</taxon>
        <taxon>Euteleostomi</taxon>
        <taxon>Lepidosauria</taxon>
        <taxon>Squamata</taxon>
        <taxon>Bifurcata</taxon>
        <taxon>Unidentata</taxon>
        <taxon>Episquamata</taxon>
        <taxon>Toxicofera</taxon>
        <taxon>Iguania</taxon>
        <taxon>Acrodonta</taxon>
        <taxon>Agamidae</taxon>
        <taxon>Agaminae</taxon>
        <taxon>Phrynocephalus</taxon>
    </lineage>
</organism>
<dbReference type="PROSITE" id="PS50004">
    <property type="entry name" value="C2"/>
    <property type="match status" value="1"/>
</dbReference>
<dbReference type="SMART" id="SM00457">
    <property type="entry name" value="MACPF"/>
    <property type="match status" value="1"/>
</dbReference>
<dbReference type="GO" id="GO:0005576">
    <property type="term" value="C:extracellular region"/>
    <property type="evidence" value="ECO:0007669"/>
    <property type="project" value="UniProtKB-SubCell"/>
</dbReference>
<dbReference type="SMART" id="SM00239">
    <property type="entry name" value="C2"/>
    <property type="match status" value="1"/>
</dbReference>
<feature type="region of interest" description="Disordered" evidence="9">
    <location>
        <begin position="576"/>
        <end position="604"/>
    </location>
</feature>
<evidence type="ECO:0000256" key="6">
    <source>
        <dbReference type="ARBA" id="ARBA00022852"/>
    </source>
</evidence>
<dbReference type="GO" id="GO:0022829">
    <property type="term" value="F:wide pore channel activity"/>
    <property type="evidence" value="ECO:0007669"/>
    <property type="project" value="TreeGrafter"/>
</dbReference>
<evidence type="ECO:0000256" key="3">
    <source>
        <dbReference type="ARBA" id="ARBA00009214"/>
    </source>
</evidence>
<evidence type="ECO:0000259" key="11">
    <source>
        <dbReference type="PROSITE" id="PS50004"/>
    </source>
</evidence>
<dbReference type="InterPro" id="IPR035892">
    <property type="entry name" value="C2_domain_sf"/>
</dbReference>
<comment type="similarity">
    <text evidence="3">Belongs to the complement C6/C7/C8/C9 family.</text>
</comment>
<dbReference type="InterPro" id="IPR020863">
    <property type="entry name" value="MACPF_CS"/>
</dbReference>
<dbReference type="InterPro" id="IPR000008">
    <property type="entry name" value="C2_dom"/>
</dbReference>
<feature type="domain" description="C2" evidence="11">
    <location>
        <begin position="396"/>
        <end position="521"/>
    </location>
</feature>
<evidence type="ECO:0000256" key="9">
    <source>
        <dbReference type="SAM" id="MobiDB-lite"/>
    </source>
</evidence>
<dbReference type="AlphaFoldDB" id="A0A9Q0XFX0"/>